<dbReference type="Proteomes" id="UP000033200">
    <property type="component" value="Chromosome"/>
</dbReference>
<gene>
    <name evidence="1" type="ORF">MC45_08380</name>
</gene>
<reference evidence="1 2" key="1">
    <citation type="submission" date="2014-09" db="EMBL/GenBank/DDBJ databases">
        <title>Using Illumina technology Improving SMRT sequencing Genome Assembly by RASTools.</title>
        <authorList>
            <person name="Zhou Y."/>
            <person name="Ma T."/>
            <person name="Liu T."/>
        </authorList>
    </citation>
    <scope>NUCLEOTIDE SEQUENCE [LARGE SCALE GENOMIC DNA]</scope>
    <source>
        <strain evidence="1 2">ATCC 55669</strain>
    </source>
</reference>
<dbReference type="RefSeq" id="WP_038661764.1">
    <property type="nucleotide sequence ID" value="NZ_CP009571.1"/>
</dbReference>
<dbReference type="EMBL" id="CP009571">
    <property type="protein sequence ID" value="AIT06379.1"/>
    <property type="molecule type" value="Genomic_DNA"/>
</dbReference>
<organism evidence="1 2">
    <name type="scientific">Sphingomonas taxi</name>
    <dbReference type="NCBI Taxonomy" id="1549858"/>
    <lineage>
        <taxon>Bacteria</taxon>
        <taxon>Pseudomonadati</taxon>
        <taxon>Pseudomonadota</taxon>
        <taxon>Alphaproteobacteria</taxon>
        <taxon>Sphingomonadales</taxon>
        <taxon>Sphingomonadaceae</taxon>
        <taxon>Sphingomonas</taxon>
    </lineage>
</organism>
<proteinExistence type="predicted"/>
<dbReference type="STRING" id="1549858.MC45_08380"/>
<sequence length="115" mass="12231">MLALLLLFAAPTEDPATVIARSASLIAGDRCTADPDKTDITVCGRRRADRFRVPFVVHDAGDPKHEAVRVERDRLLNRTNPVQEHSPFLVGGGMSGVTVSSATGVSGVTNRPLAP</sequence>
<evidence type="ECO:0000313" key="2">
    <source>
        <dbReference type="Proteomes" id="UP000033200"/>
    </source>
</evidence>
<evidence type="ECO:0000313" key="1">
    <source>
        <dbReference type="EMBL" id="AIT06379.1"/>
    </source>
</evidence>
<dbReference type="AlphaFoldDB" id="A0A097EFM9"/>
<dbReference type="HOGENOM" id="CLU_2131930_0_0_5"/>
<dbReference type="eggNOG" id="ENOG5031C4D">
    <property type="taxonomic scope" value="Bacteria"/>
</dbReference>
<accession>A0A097EFM9</accession>
<name>A0A097EFM9_9SPHN</name>
<protein>
    <submittedName>
        <fullName evidence="1">Uncharacterized protein</fullName>
    </submittedName>
</protein>
<dbReference type="KEGG" id="stax:MC45_08380"/>
<keyword evidence="2" id="KW-1185">Reference proteome</keyword>